<name>A0A9J7M3R6_BRAFL</name>
<dbReference type="OMA" id="SYLCCEA"/>
<evidence type="ECO:0000313" key="8">
    <source>
        <dbReference type="RefSeq" id="XP_035692744.1"/>
    </source>
</evidence>
<evidence type="ECO:0000259" key="6">
    <source>
        <dbReference type="PROSITE" id="PS50600"/>
    </source>
</evidence>
<feature type="region of interest" description="Disordered" evidence="5">
    <location>
        <begin position="381"/>
        <end position="422"/>
    </location>
</feature>
<dbReference type="RefSeq" id="XP_035692744.1">
    <property type="nucleotide sequence ID" value="XM_035836851.1"/>
</dbReference>
<feature type="compositionally biased region" description="Polar residues" evidence="5">
    <location>
        <begin position="240"/>
        <end position="257"/>
    </location>
</feature>
<evidence type="ECO:0000256" key="5">
    <source>
        <dbReference type="SAM" id="MobiDB-lite"/>
    </source>
</evidence>
<sequence length="706" mass="79300">MHHNLGHRFGPVEENNAYTIKSEQKPLLQESHVGAETAVEDSRHSKWYVSPISGTRSGGKQLKGLEEKRCNQEVELTKVKTVSEVQDVKLAMAKAMSAERKRCNQDVKLAKAKTVSAIQDCLFPICPWELDNDSNTDVATQKLDPSSDRKKTKGEWTEVGHDQQLSKVHVPTWKLQGKAHEKTMEPKIHHRNISCTNAEVAAQLPTSTTCASDGKPLRADVEVLEKKGESNHLNRKAQTYSLSAESDQGGSPNVNIRKTQKKHDSRHDKAIHKAVHVKKGLSNCLRSKVEAKMAQTQSLLTVDSGTESDSIICLDTNIRTQEQQDSGDIRHVKTIHVNRSENSVQTNEAVADTSVSIDSKLCAKRSPEQIKTVNCLKAKEDKVEETDGARRHENTFEIGRSKKQNSPKEGQEKSAGKSPEGGIINCASLYEQQRLQKDWCKEENIVETLQNKLVIAKNCDNTVDLNGPIRSADTSDIIDDVISSVQNGPITERKDSSEDVSPVPDRMKQAAAPVNSPRKFDLEVADLVTLAPQEWLNDNVINGYFELLAEVRPDVYCFNTFFYTQLCRKGYQGVKRWTKKVQIFQKSLLLVPLHLGNHWCLAEVAVQDKLLFLYDSRGGAYPTCLQRLVSYLCCEAKEREEEDFTWGWGGHCKEDIPVQETSGDCGVFVCQYARCIVEGRRIDFSQDDITELRCHMTQELLQHKLL</sequence>
<dbReference type="PANTHER" id="PTHR12606">
    <property type="entry name" value="SENTRIN/SUMO-SPECIFIC PROTEASE"/>
    <property type="match status" value="1"/>
</dbReference>
<proteinExistence type="inferred from homology"/>
<accession>A0A9J7M3R6</accession>
<feature type="compositionally biased region" description="Basic and acidic residues" evidence="5">
    <location>
        <begin position="145"/>
        <end position="160"/>
    </location>
</feature>
<feature type="region of interest" description="Disordered" evidence="5">
    <location>
        <begin position="137"/>
        <end position="160"/>
    </location>
</feature>
<keyword evidence="4" id="KW-0788">Thiol protease</keyword>
<dbReference type="AlphaFoldDB" id="A0A9J7M3R6"/>
<keyword evidence="3" id="KW-0378">Hydrolase</keyword>
<dbReference type="OrthoDB" id="1939479at2759"/>
<protein>
    <submittedName>
        <fullName evidence="8">Uncharacterized protein LOC118427211</fullName>
    </submittedName>
</protein>
<evidence type="ECO:0000313" key="7">
    <source>
        <dbReference type="Proteomes" id="UP000001554"/>
    </source>
</evidence>
<gene>
    <name evidence="8" type="primary">LOC118427211</name>
</gene>
<evidence type="ECO:0000256" key="4">
    <source>
        <dbReference type="ARBA" id="ARBA00022807"/>
    </source>
</evidence>
<dbReference type="GO" id="GO:0006508">
    <property type="term" value="P:proteolysis"/>
    <property type="evidence" value="ECO:0007669"/>
    <property type="project" value="UniProtKB-KW"/>
</dbReference>
<feature type="compositionally biased region" description="Basic residues" evidence="5">
    <location>
        <begin position="258"/>
        <end position="270"/>
    </location>
</feature>
<reference evidence="8" key="2">
    <citation type="submission" date="2025-08" db="UniProtKB">
        <authorList>
            <consortium name="RefSeq"/>
        </authorList>
    </citation>
    <scope>IDENTIFICATION</scope>
    <source>
        <strain evidence="8">S238N-H82</strain>
        <tissue evidence="8">Testes</tissue>
    </source>
</reference>
<dbReference type="KEGG" id="bfo:118427211"/>
<dbReference type="GO" id="GO:0016929">
    <property type="term" value="F:deSUMOylase activity"/>
    <property type="evidence" value="ECO:0000318"/>
    <property type="project" value="GO_Central"/>
</dbReference>
<dbReference type="SUPFAM" id="SSF54001">
    <property type="entry name" value="Cysteine proteinases"/>
    <property type="match status" value="1"/>
</dbReference>
<comment type="similarity">
    <text evidence="1">Belongs to the peptidase C48 family.</text>
</comment>
<dbReference type="Proteomes" id="UP000001554">
    <property type="component" value="Chromosome 12"/>
</dbReference>
<keyword evidence="2" id="KW-0645">Protease</keyword>
<organism evidence="7 8">
    <name type="scientific">Branchiostoma floridae</name>
    <name type="common">Florida lancelet</name>
    <name type="synonym">Amphioxus</name>
    <dbReference type="NCBI Taxonomy" id="7739"/>
    <lineage>
        <taxon>Eukaryota</taxon>
        <taxon>Metazoa</taxon>
        <taxon>Chordata</taxon>
        <taxon>Cephalochordata</taxon>
        <taxon>Leptocardii</taxon>
        <taxon>Amphioxiformes</taxon>
        <taxon>Branchiostomatidae</taxon>
        <taxon>Branchiostoma</taxon>
    </lineage>
</organism>
<evidence type="ECO:0000256" key="2">
    <source>
        <dbReference type="ARBA" id="ARBA00022670"/>
    </source>
</evidence>
<dbReference type="PROSITE" id="PS50600">
    <property type="entry name" value="ULP_PROTEASE"/>
    <property type="match status" value="1"/>
</dbReference>
<dbReference type="InterPro" id="IPR003653">
    <property type="entry name" value="Peptidase_C48_C"/>
</dbReference>
<dbReference type="Gene3D" id="3.40.395.10">
    <property type="entry name" value="Adenoviral Proteinase, Chain A"/>
    <property type="match status" value="1"/>
</dbReference>
<feature type="region of interest" description="Disordered" evidence="5">
    <location>
        <begin position="240"/>
        <end position="270"/>
    </location>
</feature>
<keyword evidence="7" id="KW-1185">Reference proteome</keyword>
<evidence type="ECO:0000256" key="3">
    <source>
        <dbReference type="ARBA" id="ARBA00022801"/>
    </source>
</evidence>
<dbReference type="InterPro" id="IPR038765">
    <property type="entry name" value="Papain-like_cys_pep_sf"/>
</dbReference>
<dbReference type="GeneID" id="118427211"/>
<reference evidence="7" key="1">
    <citation type="journal article" date="2020" name="Nat. Ecol. Evol.">
        <title>Deeply conserved synteny resolves early events in vertebrate evolution.</title>
        <authorList>
            <person name="Simakov O."/>
            <person name="Marletaz F."/>
            <person name="Yue J.X."/>
            <person name="O'Connell B."/>
            <person name="Jenkins J."/>
            <person name="Brandt A."/>
            <person name="Calef R."/>
            <person name="Tung C.H."/>
            <person name="Huang T.K."/>
            <person name="Schmutz J."/>
            <person name="Satoh N."/>
            <person name="Yu J.K."/>
            <person name="Putnam N.H."/>
            <person name="Green R.E."/>
            <person name="Rokhsar D.S."/>
        </authorList>
    </citation>
    <scope>NUCLEOTIDE SEQUENCE [LARGE SCALE GENOMIC DNA]</scope>
    <source>
        <strain evidence="7">S238N-H82</strain>
    </source>
</reference>
<evidence type="ECO:0000256" key="1">
    <source>
        <dbReference type="ARBA" id="ARBA00005234"/>
    </source>
</evidence>
<dbReference type="Pfam" id="PF02902">
    <property type="entry name" value="Peptidase_C48"/>
    <property type="match status" value="1"/>
</dbReference>
<feature type="compositionally biased region" description="Basic and acidic residues" evidence="5">
    <location>
        <begin position="381"/>
        <end position="395"/>
    </location>
</feature>
<feature type="domain" description="Ubiquitin-like protease family profile" evidence="6">
    <location>
        <begin position="520"/>
        <end position="676"/>
    </location>
</feature>
<dbReference type="GO" id="GO:0005634">
    <property type="term" value="C:nucleus"/>
    <property type="evidence" value="ECO:0000318"/>
    <property type="project" value="GO_Central"/>
</dbReference>
<dbReference type="PANTHER" id="PTHR12606:SF141">
    <property type="entry name" value="GH15225P-RELATED"/>
    <property type="match status" value="1"/>
</dbReference>
<dbReference type="GO" id="GO:0016926">
    <property type="term" value="P:protein desumoylation"/>
    <property type="evidence" value="ECO:0000318"/>
    <property type="project" value="GO_Central"/>
</dbReference>